<reference evidence="1" key="1">
    <citation type="submission" date="2014-09" db="EMBL/GenBank/DDBJ databases">
        <authorList>
            <person name="Magalhaes I.L.F."/>
            <person name="Oliveira U."/>
            <person name="Santos F.R."/>
            <person name="Vidigal T.H.D.A."/>
            <person name="Brescovit A.D."/>
            <person name="Santos A.J."/>
        </authorList>
    </citation>
    <scope>NUCLEOTIDE SEQUENCE</scope>
    <source>
        <tissue evidence="1">Shoot tissue taken approximately 20 cm above the soil surface</tissue>
    </source>
</reference>
<organism evidence="1">
    <name type="scientific">Arundo donax</name>
    <name type="common">Giant reed</name>
    <name type="synonym">Donax arundinaceus</name>
    <dbReference type="NCBI Taxonomy" id="35708"/>
    <lineage>
        <taxon>Eukaryota</taxon>
        <taxon>Viridiplantae</taxon>
        <taxon>Streptophyta</taxon>
        <taxon>Embryophyta</taxon>
        <taxon>Tracheophyta</taxon>
        <taxon>Spermatophyta</taxon>
        <taxon>Magnoliopsida</taxon>
        <taxon>Liliopsida</taxon>
        <taxon>Poales</taxon>
        <taxon>Poaceae</taxon>
        <taxon>PACMAD clade</taxon>
        <taxon>Arundinoideae</taxon>
        <taxon>Arundineae</taxon>
        <taxon>Arundo</taxon>
    </lineage>
</organism>
<dbReference type="AlphaFoldDB" id="A0A0A8YTG1"/>
<evidence type="ECO:0000313" key="1">
    <source>
        <dbReference type="EMBL" id="JAD27870.1"/>
    </source>
</evidence>
<protein>
    <submittedName>
        <fullName evidence="1">Uncharacterized protein</fullName>
    </submittedName>
</protein>
<dbReference type="EMBL" id="GBRH01270025">
    <property type="protein sequence ID" value="JAD27870.1"/>
    <property type="molecule type" value="Transcribed_RNA"/>
</dbReference>
<name>A0A0A8YTG1_ARUDO</name>
<reference evidence="1" key="2">
    <citation type="journal article" date="2015" name="Data Brief">
        <title>Shoot transcriptome of the giant reed, Arundo donax.</title>
        <authorList>
            <person name="Barrero R.A."/>
            <person name="Guerrero F.D."/>
            <person name="Moolhuijzen P."/>
            <person name="Goolsby J.A."/>
            <person name="Tidwell J."/>
            <person name="Bellgard S.E."/>
            <person name="Bellgard M.I."/>
        </authorList>
    </citation>
    <scope>NUCLEOTIDE SEQUENCE</scope>
    <source>
        <tissue evidence="1">Shoot tissue taken approximately 20 cm above the soil surface</tissue>
    </source>
</reference>
<proteinExistence type="predicted"/>
<accession>A0A0A8YTG1</accession>
<sequence>MQFIILPNNFHSSLMKWQATQIYPKV</sequence>